<evidence type="ECO:0000313" key="2">
    <source>
        <dbReference type="EMBL" id="MDA2806953.1"/>
    </source>
</evidence>
<keyword evidence="1" id="KW-1133">Transmembrane helix</keyword>
<comment type="caution">
    <text evidence="2">The sequence shown here is derived from an EMBL/GenBank/DDBJ whole genome shotgun (WGS) entry which is preliminary data.</text>
</comment>
<reference evidence="2" key="1">
    <citation type="submission" date="2023-01" db="EMBL/GenBank/DDBJ databases">
        <title>Draft genome sequence of Nocardiopsis sp. LSu2-4 isolated from halophytes.</title>
        <authorList>
            <person name="Duangmal K."/>
            <person name="Chantavorakit T."/>
        </authorList>
    </citation>
    <scope>NUCLEOTIDE SEQUENCE</scope>
    <source>
        <strain evidence="2">LSu2-4</strain>
    </source>
</reference>
<protein>
    <recommendedName>
        <fullName evidence="4">PH domain-containing protein</fullName>
    </recommendedName>
</protein>
<proteinExistence type="predicted"/>
<accession>A0ABT4TQJ1</accession>
<sequence>MPFSPRHAPPQSVPFGRAKPRRVGIAAFSLMYTLGIGSMLVTAASDDPGAKAALAAPWQAPLPAALALVCLALLGAGLLVGLVAALPSMLARCSVSVGPFGVEITEHTKLWRRGRTTRVPWEAVRLAVSREAPFRAGRYTTVMRPVFELFLDRPFENLPDFAAFREAGAGDSRDAYGRPVAPYLLRIGATAASRAEGVRYVADLAAHHRQDLFHPAPGTAVGESDLWLVKGWIVEASALAGVLLAGMVATGVFQAAA</sequence>
<keyword evidence="1" id="KW-0472">Membrane</keyword>
<dbReference type="RefSeq" id="WP_270679585.1">
    <property type="nucleotide sequence ID" value="NZ_JAQFWP010000044.1"/>
</dbReference>
<feature type="transmembrane region" description="Helical" evidence="1">
    <location>
        <begin position="64"/>
        <end position="86"/>
    </location>
</feature>
<dbReference type="Proteomes" id="UP001165685">
    <property type="component" value="Unassembled WGS sequence"/>
</dbReference>
<name>A0ABT4TQJ1_9ACTN</name>
<evidence type="ECO:0000256" key="1">
    <source>
        <dbReference type="SAM" id="Phobius"/>
    </source>
</evidence>
<evidence type="ECO:0000313" key="3">
    <source>
        <dbReference type="Proteomes" id="UP001165685"/>
    </source>
</evidence>
<dbReference type="EMBL" id="JAQFWP010000044">
    <property type="protein sequence ID" value="MDA2806953.1"/>
    <property type="molecule type" value="Genomic_DNA"/>
</dbReference>
<evidence type="ECO:0008006" key="4">
    <source>
        <dbReference type="Google" id="ProtNLM"/>
    </source>
</evidence>
<keyword evidence="1" id="KW-0812">Transmembrane</keyword>
<gene>
    <name evidence="2" type="ORF">O4U47_20780</name>
</gene>
<organism evidence="2 3">
    <name type="scientific">Nocardiopsis suaedae</name>
    <dbReference type="NCBI Taxonomy" id="3018444"/>
    <lineage>
        <taxon>Bacteria</taxon>
        <taxon>Bacillati</taxon>
        <taxon>Actinomycetota</taxon>
        <taxon>Actinomycetes</taxon>
        <taxon>Streptosporangiales</taxon>
        <taxon>Nocardiopsidaceae</taxon>
        <taxon>Nocardiopsis</taxon>
    </lineage>
</organism>
<feature type="transmembrane region" description="Helical" evidence="1">
    <location>
        <begin position="23"/>
        <end position="44"/>
    </location>
</feature>
<keyword evidence="3" id="KW-1185">Reference proteome</keyword>